<organism evidence="2 3">
    <name type="scientific">Chryseobacterium fistulae</name>
    <dbReference type="NCBI Taxonomy" id="2675058"/>
    <lineage>
        <taxon>Bacteria</taxon>
        <taxon>Pseudomonadati</taxon>
        <taxon>Bacteroidota</taxon>
        <taxon>Flavobacteriia</taxon>
        <taxon>Flavobacteriales</taxon>
        <taxon>Weeksellaceae</taxon>
        <taxon>Chryseobacterium group</taxon>
        <taxon>Chryseobacterium</taxon>
    </lineage>
</organism>
<dbReference type="RefSeq" id="WP_162074148.1">
    <property type="nucleotide sequence ID" value="NZ_CACVBY010000109.1"/>
</dbReference>
<feature type="domain" description="Tn3 transposase DDE" evidence="1">
    <location>
        <begin position="15"/>
        <end position="268"/>
    </location>
</feature>
<gene>
    <name evidence="2" type="ORF">CHRY9393_03192</name>
</gene>
<sequence length="286" mass="33143">MLKCFLVRFSFFCLTETYIALFSHFIPCGVYEAIYILDGILKNMADIQPDTVHGDTQSQSEAVFGLAHLLGIKLMPRIRGIKNLKFYRADKEQSFQHIHPLFKETIKWELIESNLPDILRIALSIKSGKVNASTILRRLGTYSRKNKLYLALRELGRVIRTIFLLEYITEAQMRETIHSATCKSEEFNDFLQWVMFGNNGLIAENIRHEQQKVIKYNHLVANMIILYNVITMTNVIRELSQEGLQIDTETLGATSPFRRENINRFGTYSLDMEREGPEIEFNIPVI</sequence>
<evidence type="ECO:0000259" key="1">
    <source>
        <dbReference type="Pfam" id="PF01526"/>
    </source>
</evidence>
<protein>
    <recommendedName>
        <fullName evidence="1">Tn3 transposase DDE domain-containing protein</fullName>
    </recommendedName>
</protein>
<evidence type="ECO:0000313" key="3">
    <source>
        <dbReference type="Proteomes" id="UP000445309"/>
    </source>
</evidence>
<name>A0A6N4XW63_9FLAO</name>
<dbReference type="GO" id="GO:0004803">
    <property type="term" value="F:transposase activity"/>
    <property type="evidence" value="ECO:0007669"/>
    <property type="project" value="InterPro"/>
</dbReference>
<dbReference type="InterPro" id="IPR002513">
    <property type="entry name" value="Tn3_Tnp_DDE_dom"/>
</dbReference>
<accession>A0A6N4XW63</accession>
<proteinExistence type="predicted"/>
<dbReference type="Pfam" id="PF01526">
    <property type="entry name" value="DDE_Tnp_Tn3"/>
    <property type="match status" value="1"/>
</dbReference>
<dbReference type="EMBL" id="CACVBY010000109">
    <property type="protein sequence ID" value="CAA7392472.1"/>
    <property type="molecule type" value="Genomic_DNA"/>
</dbReference>
<dbReference type="Proteomes" id="UP000445309">
    <property type="component" value="Unassembled WGS sequence"/>
</dbReference>
<evidence type="ECO:0000313" key="2">
    <source>
        <dbReference type="EMBL" id="CAA7392472.1"/>
    </source>
</evidence>
<keyword evidence="3" id="KW-1185">Reference proteome</keyword>
<dbReference type="AlphaFoldDB" id="A0A6N4XW63"/>
<reference evidence="2 3" key="1">
    <citation type="submission" date="2020-01" db="EMBL/GenBank/DDBJ databases">
        <authorList>
            <person name="Rodrigo-Torres L."/>
            <person name="Arahal R. D."/>
            <person name="Lucena T."/>
        </authorList>
    </citation>
    <scope>NUCLEOTIDE SEQUENCE [LARGE SCALE GENOMIC DNA]</scope>
    <source>
        <strain evidence="2 3">CECT 9393</strain>
    </source>
</reference>
<dbReference type="GO" id="GO:0006313">
    <property type="term" value="P:DNA transposition"/>
    <property type="evidence" value="ECO:0007669"/>
    <property type="project" value="InterPro"/>
</dbReference>